<feature type="compositionally biased region" description="Polar residues" evidence="1">
    <location>
        <begin position="770"/>
        <end position="779"/>
    </location>
</feature>
<organism evidence="2 3">
    <name type="scientific">Manduca sexta</name>
    <name type="common">Tobacco hawkmoth</name>
    <name type="synonym">Tobacco hornworm</name>
    <dbReference type="NCBI Taxonomy" id="7130"/>
    <lineage>
        <taxon>Eukaryota</taxon>
        <taxon>Metazoa</taxon>
        <taxon>Ecdysozoa</taxon>
        <taxon>Arthropoda</taxon>
        <taxon>Hexapoda</taxon>
        <taxon>Insecta</taxon>
        <taxon>Pterygota</taxon>
        <taxon>Neoptera</taxon>
        <taxon>Endopterygota</taxon>
        <taxon>Lepidoptera</taxon>
        <taxon>Glossata</taxon>
        <taxon>Ditrysia</taxon>
        <taxon>Bombycoidea</taxon>
        <taxon>Sphingidae</taxon>
        <taxon>Sphinginae</taxon>
        <taxon>Sphingini</taxon>
        <taxon>Manduca</taxon>
    </lineage>
</organism>
<dbReference type="Proteomes" id="UP000791440">
    <property type="component" value="Unassembled WGS sequence"/>
</dbReference>
<comment type="caution">
    <text evidence="2">The sequence shown here is derived from an EMBL/GenBank/DDBJ whole genome shotgun (WGS) entry which is preliminary data.</text>
</comment>
<feature type="compositionally biased region" description="Basic and acidic residues" evidence="1">
    <location>
        <begin position="505"/>
        <end position="514"/>
    </location>
</feature>
<feature type="compositionally biased region" description="Polar residues" evidence="1">
    <location>
        <begin position="479"/>
        <end position="493"/>
    </location>
</feature>
<feature type="region of interest" description="Disordered" evidence="1">
    <location>
        <begin position="688"/>
        <end position="780"/>
    </location>
</feature>
<dbReference type="AlphaFoldDB" id="A0A921YR57"/>
<evidence type="ECO:0000256" key="1">
    <source>
        <dbReference type="SAM" id="MobiDB-lite"/>
    </source>
</evidence>
<feature type="compositionally biased region" description="Low complexity" evidence="1">
    <location>
        <begin position="723"/>
        <end position="746"/>
    </location>
</feature>
<evidence type="ECO:0000313" key="3">
    <source>
        <dbReference type="Proteomes" id="UP000791440"/>
    </source>
</evidence>
<protein>
    <submittedName>
        <fullName evidence="2">Uncharacterized protein</fullName>
    </submittedName>
</protein>
<keyword evidence="3" id="KW-1185">Reference proteome</keyword>
<gene>
    <name evidence="2" type="ORF">O3G_MSEX003058</name>
</gene>
<reference evidence="2" key="1">
    <citation type="journal article" date="2016" name="Insect Biochem. Mol. Biol.">
        <title>Multifaceted biological insights from a draft genome sequence of the tobacco hornworm moth, Manduca sexta.</title>
        <authorList>
            <person name="Kanost M.R."/>
            <person name="Arrese E.L."/>
            <person name="Cao X."/>
            <person name="Chen Y.R."/>
            <person name="Chellapilla S."/>
            <person name="Goldsmith M.R."/>
            <person name="Grosse-Wilde E."/>
            <person name="Heckel D.G."/>
            <person name="Herndon N."/>
            <person name="Jiang H."/>
            <person name="Papanicolaou A."/>
            <person name="Qu J."/>
            <person name="Soulages J.L."/>
            <person name="Vogel H."/>
            <person name="Walters J."/>
            <person name="Waterhouse R.M."/>
            <person name="Ahn S.J."/>
            <person name="Almeida F.C."/>
            <person name="An C."/>
            <person name="Aqrawi P."/>
            <person name="Bretschneider A."/>
            <person name="Bryant W.B."/>
            <person name="Bucks S."/>
            <person name="Chao H."/>
            <person name="Chevignon G."/>
            <person name="Christen J.M."/>
            <person name="Clarke D.F."/>
            <person name="Dittmer N.T."/>
            <person name="Ferguson L.C.F."/>
            <person name="Garavelou S."/>
            <person name="Gordon K.H.J."/>
            <person name="Gunaratna R.T."/>
            <person name="Han Y."/>
            <person name="Hauser F."/>
            <person name="He Y."/>
            <person name="Heidel-Fischer H."/>
            <person name="Hirsh A."/>
            <person name="Hu Y."/>
            <person name="Jiang H."/>
            <person name="Kalra D."/>
            <person name="Klinner C."/>
            <person name="Konig C."/>
            <person name="Kovar C."/>
            <person name="Kroll A.R."/>
            <person name="Kuwar S.S."/>
            <person name="Lee S.L."/>
            <person name="Lehman R."/>
            <person name="Li K."/>
            <person name="Li Z."/>
            <person name="Liang H."/>
            <person name="Lovelace S."/>
            <person name="Lu Z."/>
            <person name="Mansfield J.H."/>
            <person name="McCulloch K.J."/>
            <person name="Mathew T."/>
            <person name="Morton B."/>
            <person name="Muzny D.M."/>
            <person name="Neunemann D."/>
            <person name="Ongeri F."/>
            <person name="Pauchet Y."/>
            <person name="Pu L.L."/>
            <person name="Pyrousis I."/>
            <person name="Rao X.J."/>
            <person name="Redding A."/>
            <person name="Roesel C."/>
            <person name="Sanchez-Gracia A."/>
            <person name="Schaack S."/>
            <person name="Shukla A."/>
            <person name="Tetreau G."/>
            <person name="Wang Y."/>
            <person name="Xiong G.H."/>
            <person name="Traut W."/>
            <person name="Walsh T.K."/>
            <person name="Worley K.C."/>
            <person name="Wu D."/>
            <person name="Wu W."/>
            <person name="Wu Y.Q."/>
            <person name="Zhang X."/>
            <person name="Zou Z."/>
            <person name="Zucker H."/>
            <person name="Briscoe A.D."/>
            <person name="Burmester T."/>
            <person name="Clem R.J."/>
            <person name="Feyereisen R."/>
            <person name="Grimmelikhuijzen C.J.P."/>
            <person name="Hamodrakas S.J."/>
            <person name="Hansson B.S."/>
            <person name="Huguet E."/>
            <person name="Jermiin L.S."/>
            <person name="Lan Q."/>
            <person name="Lehman H.K."/>
            <person name="Lorenzen M."/>
            <person name="Merzendorfer H."/>
            <person name="Michalopoulos I."/>
            <person name="Morton D.B."/>
            <person name="Muthukrishnan S."/>
            <person name="Oakeshott J.G."/>
            <person name="Palmer W."/>
            <person name="Park Y."/>
            <person name="Passarelli A.L."/>
            <person name="Rozas J."/>
            <person name="Schwartz L.M."/>
            <person name="Smith W."/>
            <person name="Southgate A."/>
            <person name="Vilcinskas A."/>
            <person name="Vogt R."/>
            <person name="Wang P."/>
            <person name="Werren J."/>
            <person name="Yu X.Q."/>
            <person name="Zhou J.J."/>
            <person name="Brown S.J."/>
            <person name="Scherer S.E."/>
            <person name="Richards S."/>
            <person name="Blissard G.W."/>
        </authorList>
    </citation>
    <scope>NUCLEOTIDE SEQUENCE</scope>
</reference>
<accession>A0A921YR57</accession>
<sequence>MPLCFLTAGSIDFFNDTNMPTTDGILNCCLQAMNQKYHVVLLSNDEDLLKKASVLYIHAYKFETIKDPTNKPNDVHDINTNKSNMIVSNKFLSSRSHKMFQNIPGLMGEKVVNANRPNNKSIFDDDSVTTEMTSEINRVIQTLKTQNRVLNSNEENSVQKNKNLFLFQKPCPLTLQNQTKDATNKNQYPAENKIAAQKAEMQRPNGNINVPNSNKNNIEKDNERIKHMQMSVESNLRSFCITYKAMEGTVTERMEEWTCIFTQIMENALCYVLQKSSFRADLILPWTVQEMIERLKQLYEDRLMLNVVVDKMLSCMSKCMSDRGKINPDIKAQVFIRTIGCGILLIQCLKSLQPDCEELSNAKQSLINLLRTIEHPIDIELNNTPRTSHSYVDEKRRNHIKQPSEIIRYLKQHYEDWRGYDEMQHPEPKRCNMTTDQETQKVFRISGKNLNMLQIDNKNTMTFMKCADKSETNTLECISKNPESNNLGKNTDISAGPKLLKQNKRPLESEKRDNSTIIKSHNSDNKSNLSKSNLKMPINDLDVSFNDTFDTTKCIPKVTRRVSVIEEYEKRIIRRSLDMHALDYSDINDYGNNTDNTLSNNTLRDDSNETHVIDVGNHSTNVDYGKNDSGYNNSQNTNDITNNLLISDNKKKTSNTKDSGVNKGANVVEKNYISISDYSTATPMKTCVTKTAGKKDSRKTKHDSNDSGGNKTVHTTKNDHISISDSSINNTNDNTNNKAKNNPNVPKKTKHVKDSAKNNCDVRRKDDNDVSLSDTTSDSGIGKDSHVAYSFVKMFLSQLSCTFIKTHAFIIENMEPLREQRLSDAEKTCLHEKIGKGLKHMGDIINKLKSTIERESNENLTLYTLLSKDQEAAKDERIIRYRAVLRKCLEQAQNLQNAMKIMHSITDANWDGSLSDPAESISSSITYLNIFE</sequence>
<proteinExistence type="predicted"/>
<feature type="compositionally biased region" description="Low complexity" evidence="1">
    <location>
        <begin position="632"/>
        <end position="643"/>
    </location>
</feature>
<feature type="compositionally biased region" description="Polar residues" evidence="1">
    <location>
        <begin position="706"/>
        <end position="715"/>
    </location>
</feature>
<feature type="compositionally biased region" description="Basic and acidic residues" evidence="1">
    <location>
        <begin position="752"/>
        <end position="768"/>
    </location>
</feature>
<feature type="region of interest" description="Disordered" evidence="1">
    <location>
        <begin position="479"/>
        <end position="533"/>
    </location>
</feature>
<feature type="region of interest" description="Disordered" evidence="1">
    <location>
        <begin position="616"/>
        <end position="662"/>
    </location>
</feature>
<name>A0A921YR57_MANSE</name>
<evidence type="ECO:0000313" key="2">
    <source>
        <dbReference type="EMBL" id="KAG6443834.1"/>
    </source>
</evidence>
<dbReference type="EMBL" id="JH668306">
    <property type="protein sequence ID" value="KAG6443834.1"/>
    <property type="molecule type" value="Genomic_DNA"/>
</dbReference>
<reference evidence="2" key="2">
    <citation type="submission" date="2020-12" db="EMBL/GenBank/DDBJ databases">
        <authorList>
            <person name="Kanost M."/>
        </authorList>
    </citation>
    <scope>NUCLEOTIDE SEQUENCE</scope>
</reference>